<evidence type="ECO:0000313" key="4">
    <source>
        <dbReference type="Proteomes" id="UP000736335"/>
    </source>
</evidence>
<dbReference type="Proteomes" id="UP000736335">
    <property type="component" value="Unassembled WGS sequence"/>
</dbReference>
<reference evidence="3" key="1">
    <citation type="journal article" date="2020" name="Nat. Commun.">
        <title>Large-scale genome sequencing of mycorrhizal fungi provides insights into the early evolution of symbiotic traits.</title>
        <authorList>
            <person name="Miyauchi S."/>
            <person name="Kiss E."/>
            <person name="Kuo A."/>
            <person name="Drula E."/>
            <person name="Kohler A."/>
            <person name="Sanchez-Garcia M."/>
            <person name="Morin E."/>
            <person name="Andreopoulos B."/>
            <person name="Barry K.W."/>
            <person name="Bonito G."/>
            <person name="Buee M."/>
            <person name="Carver A."/>
            <person name="Chen C."/>
            <person name="Cichocki N."/>
            <person name="Clum A."/>
            <person name="Culley D."/>
            <person name="Crous P.W."/>
            <person name="Fauchery L."/>
            <person name="Girlanda M."/>
            <person name="Hayes R.D."/>
            <person name="Keri Z."/>
            <person name="LaButti K."/>
            <person name="Lipzen A."/>
            <person name="Lombard V."/>
            <person name="Magnuson J."/>
            <person name="Maillard F."/>
            <person name="Murat C."/>
            <person name="Nolan M."/>
            <person name="Ohm R.A."/>
            <person name="Pangilinan J."/>
            <person name="Pereira M.F."/>
            <person name="Perotto S."/>
            <person name="Peter M."/>
            <person name="Pfister S."/>
            <person name="Riley R."/>
            <person name="Sitrit Y."/>
            <person name="Stielow J.B."/>
            <person name="Szollosi G."/>
            <person name="Zifcakova L."/>
            <person name="Stursova M."/>
            <person name="Spatafora J.W."/>
            <person name="Tedersoo L."/>
            <person name="Vaario L.M."/>
            <person name="Yamada A."/>
            <person name="Yan M."/>
            <person name="Wang P."/>
            <person name="Xu J."/>
            <person name="Bruns T."/>
            <person name="Baldrian P."/>
            <person name="Vilgalys R."/>
            <person name="Dunand C."/>
            <person name="Henrissat B."/>
            <person name="Grigoriev I.V."/>
            <person name="Hibbett D."/>
            <person name="Nagy L.G."/>
            <person name="Martin F.M."/>
        </authorList>
    </citation>
    <scope>NUCLEOTIDE SEQUENCE</scope>
    <source>
        <strain evidence="3">UH-Tt-Lm1</strain>
    </source>
</reference>
<feature type="coiled-coil region" evidence="1">
    <location>
        <begin position="96"/>
        <end position="148"/>
    </location>
</feature>
<protein>
    <submittedName>
        <fullName evidence="3">Uncharacterized protein</fullName>
    </submittedName>
</protein>
<keyword evidence="4" id="KW-1185">Reference proteome</keyword>
<name>A0A9P6L615_9AGAM</name>
<organism evidence="3 4">
    <name type="scientific">Thelephora terrestris</name>
    <dbReference type="NCBI Taxonomy" id="56493"/>
    <lineage>
        <taxon>Eukaryota</taxon>
        <taxon>Fungi</taxon>
        <taxon>Dikarya</taxon>
        <taxon>Basidiomycota</taxon>
        <taxon>Agaricomycotina</taxon>
        <taxon>Agaricomycetes</taxon>
        <taxon>Thelephorales</taxon>
        <taxon>Thelephoraceae</taxon>
        <taxon>Thelephora</taxon>
    </lineage>
</organism>
<dbReference type="EMBL" id="WIUZ02000009">
    <property type="protein sequence ID" value="KAF9783734.1"/>
    <property type="molecule type" value="Genomic_DNA"/>
</dbReference>
<dbReference type="AlphaFoldDB" id="A0A9P6L615"/>
<feature type="region of interest" description="Disordered" evidence="2">
    <location>
        <begin position="55"/>
        <end position="76"/>
    </location>
</feature>
<accession>A0A9P6L615</accession>
<dbReference type="OrthoDB" id="3147752at2759"/>
<evidence type="ECO:0000256" key="1">
    <source>
        <dbReference type="SAM" id="Coils"/>
    </source>
</evidence>
<keyword evidence="1" id="KW-0175">Coiled coil</keyword>
<gene>
    <name evidence="3" type="ORF">BJ322DRAFT_1109583</name>
</gene>
<evidence type="ECO:0000313" key="3">
    <source>
        <dbReference type="EMBL" id="KAF9783734.1"/>
    </source>
</evidence>
<feature type="compositionally biased region" description="Basic and acidic residues" evidence="2">
    <location>
        <begin position="67"/>
        <end position="76"/>
    </location>
</feature>
<reference evidence="3" key="2">
    <citation type="submission" date="2020-11" db="EMBL/GenBank/DDBJ databases">
        <authorList>
            <consortium name="DOE Joint Genome Institute"/>
            <person name="Kuo A."/>
            <person name="Miyauchi S."/>
            <person name="Kiss E."/>
            <person name="Drula E."/>
            <person name="Kohler A."/>
            <person name="Sanchez-Garcia M."/>
            <person name="Andreopoulos B."/>
            <person name="Barry K.W."/>
            <person name="Bonito G."/>
            <person name="Buee M."/>
            <person name="Carver A."/>
            <person name="Chen C."/>
            <person name="Cichocki N."/>
            <person name="Clum A."/>
            <person name="Culley D."/>
            <person name="Crous P.W."/>
            <person name="Fauchery L."/>
            <person name="Girlanda M."/>
            <person name="Hayes R."/>
            <person name="Keri Z."/>
            <person name="Labutti K."/>
            <person name="Lipzen A."/>
            <person name="Lombard V."/>
            <person name="Magnuson J."/>
            <person name="Maillard F."/>
            <person name="Morin E."/>
            <person name="Murat C."/>
            <person name="Nolan M."/>
            <person name="Ohm R."/>
            <person name="Pangilinan J."/>
            <person name="Pereira M."/>
            <person name="Perotto S."/>
            <person name="Peter M."/>
            <person name="Riley R."/>
            <person name="Sitrit Y."/>
            <person name="Stielow B."/>
            <person name="Szollosi G."/>
            <person name="Zifcakova L."/>
            <person name="Stursova M."/>
            <person name="Spatafora J.W."/>
            <person name="Tedersoo L."/>
            <person name="Vaario L.-M."/>
            <person name="Yamada A."/>
            <person name="Yan M."/>
            <person name="Wang P."/>
            <person name="Xu J."/>
            <person name="Bruns T."/>
            <person name="Baldrian P."/>
            <person name="Vilgalys R."/>
            <person name="Henrissat B."/>
            <person name="Grigoriev I.V."/>
            <person name="Hibbett D."/>
            <person name="Nagy L.G."/>
            <person name="Martin F.M."/>
        </authorList>
    </citation>
    <scope>NUCLEOTIDE SEQUENCE</scope>
    <source>
        <strain evidence="3">UH-Tt-Lm1</strain>
    </source>
</reference>
<sequence length="423" mass="47027">MSENPFAKICATDACRALLRGNLDEPMTEVHEPLLGPSLSPAQQVIQEGIEELEWAPGAEEAPWPTRTERESPRNEQKHMVWVGEETGESEGEEVRERIMSVRETKEDQIMKLEQDIAKMRGEHQKALEEQTRQTRAAEERLKQTKDLLAIKSAELSGARPFLSATDRLSEVEVLNIVRDLNENIYQVAVNLTDEWEKLRSSQGTNQMDVDPHSRLRSPSLVQRVISRDPAGLTFLLQSCLCSQAVEISSSWGHNRELAVLESIYKRLSASEGQAICARWRLLAHKYLPRPPLHSGPVVNRLANVLDETGSFSSAQQSIKLVQDVALQEIEKIIQLSQGLESAFMTEITSSDVSLLSEAPGTVFLDARMVNEFGSDISSNLRSCNRIVGTTEVGVGKGTSGGGKTRHTKVLLKTKVVLEKDVL</sequence>
<evidence type="ECO:0000256" key="2">
    <source>
        <dbReference type="SAM" id="MobiDB-lite"/>
    </source>
</evidence>
<proteinExistence type="predicted"/>
<comment type="caution">
    <text evidence="3">The sequence shown here is derived from an EMBL/GenBank/DDBJ whole genome shotgun (WGS) entry which is preliminary data.</text>
</comment>